<name>A0A6J6UFC2_9ZZZZ</name>
<evidence type="ECO:0000313" key="1">
    <source>
        <dbReference type="EMBL" id="CAB4758502.1"/>
    </source>
</evidence>
<proteinExistence type="predicted"/>
<gene>
    <name evidence="1" type="ORF">UFOPK2810_01210</name>
</gene>
<sequence>MSATERLFLSSDLASKRREVLASARTATAVIRDIDGFTLALVPKRDLDLLIEARSMLLAFLTADGAASSHASTASAFGAFAWMASLDEEDRQECLTDLREGLMLLAAGDDAPLHEAIREWSATSRQLADPTRRDILLGTPCADEFVSVEPPV</sequence>
<reference evidence="1" key="1">
    <citation type="submission" date="2020-05" db="EMBL/GenBank/DDBJ databases">
        <authorList>
            <person name="Chiriac C."/>
            <person name="Salcher M."/>
            <person name="Ghai R."/>
            <person name="Kavagutti S V."/>
        </authorList>
    </citation>
    <scope>NUCLEOTIDE SEQUENCE</scope>
</reference>
<dbReference type="EMBL" id="CAEZYZ010000212">
    <property type="protein sequence ID" value="CAB4758502.1"/>
    <property type="molecule type" value="Genomic_DNA"/>
</dbReference>
<dbReference type="AlphaFoldDB" id="A0A6J6UFC2"/>
<organism evidence="1">
    <name type="scientific">freshwater metagenome</name>
    <dbReference type="NCBI Taxonomy" id="449393"/>
    <lineage>
        <taxon>unclassified sequences</taxon>
        <taxon>metagenomes</taxon>
        <taxon>ecological metagenomes</taxon>
    </lineage>
</organism>
<protein>
    <submittedName>
        <fullName evidence="1">Unannotated protein</fullName>
    </submittedName>
</protein>
<accession>A0A6J6UFC2</accession>